<keyword evidence="1" id="KW-0812">Transmembrane</keyword>
<dbReference type="EMBL" id="BAABAB010000009">
    <property type="protein sequence ID" value="GAA3613222.1"/>
    <property type="molecule type" value="Genomic_DNA"/>
</dbReference>
<evidence type="ECO:0000313" key="3">
    <source>
        <dbReference type="Proteomes" id="UP001501490"/>
    </source>
</evidence>
<feature type="transmembrane region" description="Helical" evidence="1">
    <location>
        <begin position="12"/>
        <end position="36"/>
    </location>
</feature>
<proteinExistence type="predicted"/>
<gene>
    <name evidence="2" type="ORF">GCM10022236_13830</name>
</gene>
<feature type="transmembrane region" description="Helical" evidence="1">
    <location>
        <begin position="42"/>
        <end position="64"/>
    </location>
</feature>
<sequence>MSHEASGSGRDVGRILSYVGGWLGVAAMLVLAPFFLATGLMAPLWGVVLVMAIWLALLALAVLAIRRRRPLLALLAPVVAAGLWWLVLTLGERLLGWTA</sequence>
<accession>A0ABP6ZL65</accession>
<keyword evidence="1" id="KW-0472">Membrane</keyword>
<dbReference type="Proteomes" id="UP001501490">
    <property type="component" value="Unassembled WGS sequence"/>
</dbReference>
<comment type="caution">
    <text evidence="2">The sequence shown here is derived from an EMBL/GenBank/DDBJ whole genome shotgun (WGS) entry which is preliminary data.</text>
</comment>
<evidence type="ECO:0000313" key="2">
    <source>
        <dbReference type="EMBL" id="GAA3613222.1"/>
    </source>
</evidence>
<name>A0ABP6ZL65_9ACTN</name>
<feature type="transmembrane region" description="Helical" evidence="1">
    <location>
        <begin position="71"/>
        <end position="91"/>
    </location>
</feature>
<keyword evidence="1" id="KW-1133">Transmembrane helix</keyword>
<protein>
    <submittedName>
        <fullName evidence="2">Uncharacterized protein</fullName>
    </submittedName>
</protein>
<dbReference type="RefSeq" id="WP_344802745.1">
    <property type="nucleotide sequence ID" value="NZ_BAABAB010000009.1"/>
</dbReference>
<keyword evidence="3" id="KW-1185">Reference proteome</keyword>
<reference evidence="3" key="1">
    <citation type="journal article" date="2019" name="Int. J. Syst. Evol. Microbiol.">
        <title>The Global Catalogue of Microorganisms (GCM) 10K type strain sequencing project: providing services to taxonomists for standard genome sequencing and annotation.</title>
        <authorList>
            <consortium name="The Broad Institute Genomics Platform"/>
            <consortium name="The Broad Institute Genome Sequencing Center for Infectious Disease"/>
            <person name="Wu L."/>
            <person name="Ma J."/>
        </authorList>
    </citation>
    <scope>NUCLEOTIDE SEQUENCE [LARGE SCALE GENOMIC DNA]</scope>
    <source>
        <strain evidence="3">JCM 16929</strain>
    </source>
</reference>
<evidence type="ECO:0000256" key="1">
    <source>
        <dbReference type="SAM" id="Phobius"/>
    </source>
</evidence>
<organism evidence="2 3">
    <name type="scientific">Microlunatus ginsengisoli</name>
    <dbReference type="NCBI Taxonomy" id="363863"/>
    <lineage>
        <taxon>Bacteria</taxon>
        <taxon>Bacillati</taxon>
        <taxon>Actinomycetota</taxon>
        <taxon>Actinomycetes</taxon>
        <taxon>Propionibacteriales</taxon>
        <taxon>Propionibacteriaceae</taxon>
        <taxon>Microlunatus</taxon>
    </lineage>
</organism>